<name>C9MXY5_9FUSO</name>
<dbReference type="GO" id="GO:0006412">
    <property type="term" value="P:translation"/>
    <property type="evidence" value="ECO:0007669"/>
    <property type="project" value="UniProtKB-UniRule"/>
</dbReference>
<proteinExistence type="inferred from homology"/>
<dbReference type="Proteomes" id="UP000006233">
    <property type="component" value="Unassembled WGS sequence"/>
</dbReference>
<reference evidence="7 8" key="1">
    <citation type="submission" date="2009-09" db="EMBL/GenBank/DDBJ databases">
        <authorList>
            <person name="Weinstock G."/>
            <person name="Sodergren E."/>
            <person name="Clifton S."/>
            <person name="Fulton L."/>
            <person name="Fulton B."/>
            <person name="Courtney L."/>
            <person name="Fronick C."/>
            <person name="Harrison M."/>
            <person name="Strong C."/>
            <person name="Farmer C."/>
            <person name="Delahaunty K."/>
            <person name="Markovic C."/>
            <person name="Hall O."/>
            <person name="Minx P."/>
            <person name="Tomlinson C."/>
            <person name="Mitreva M."/>
            <person name="Nelson J."/>
            <person name="Hou S."/>
            <person name="Wollam A."/>
            <person name="Pepin K.H."/>
            <person name="Johnson M."/>
            <person name="Bhonagiri V."/>
            <person name="Nash W.E."/>
            <person name="Warren W."/>
            <person name="Chinwalla A."/>
            <person name="Mardis E.R."/>
            <person name="Wilson R.K."/>
        </authorList>
    </citation>
    <scope>NUCLEOTIDE SEQUENCE [LARGE SCALE GENOMIC DNA]</scope>
    <source>
        <strain evidence="7 8">F0254</strain>
    </source>
</reference>
<dbReference type="InterPro" id="IPR018130">
    <property type="entry name" value="Ribosomal_uS2_CS"/>
</dbReference>
<dbReference type="Pfam" id="PF00318">
    <property type="entry name" value="Ribosomal_S2"/>
    <property type="match status" value="1"/>
</dbReference>
<keyword evidence="3 5" id="KW-0687">Ribonucleoprotein</keyword>
<evidence type="ECO:0000256" key="3">
    <source>
        <dbReference type="ARBA" id="ARBA00023274"/>
    </source>
</evidence>
<evidence type="ECO:0000256" key="2">
    <source>
        <dbReference type="ARBA" id="ARBA00022980"/>
    </source>
</evidence>
<dbReference type="GO" id="GO:0022627">
    <property type="term" value="C:cytosolic small ribosomal subunit"/>
    <property type="evidence" value="ECO:0007669"/>
    <property type="project" value="TreeGrafter"/>
</dbReference>
<organism evidence="7 8">
    <name type="scientific">Leptotrichia hofstadii F0254</name>
    <dbReference type="NCBI Taxonomy" id="634994"/>
    <lineage>
        <taxon>Bacteria</taxon>
        <taxon>Fusobacteriati</taxon>
        <taxon>Fusobacteriota</taxon>
        <taxon>Fusobacteriia</taxon>
        <taxon>Fusobacteriales</taxon>
        <taxon>Leptotrichiaceae</taxon>
        <taxon>Leptotrichia</taxon>
    </lineage>
</organism>
<protein>
    <recommendedName>
        <fullName evidence="4 5">Small ribosomal subunit protein uS2</fullName>
    </recommendedName>
</protein>
<dbReference type="NCBIfam" id="TIGR01011">
    <property type="entry name" value="rpsB_bact"/>
    <property type="match status" value="1"/>
</dbReference>
<dbReference type="HAMAP" id="MF_00291_B">
    <property type="entry name" value="Ribosomal_uS2_B"/>
    <property type="match status" value="1"/>
</dbReference>
<dbReference type="eggNOG" id="COG0052">
    <property type="taxonomic scope" value="Bacteria"/>
</dbReference>
<evidence type="ECO:0000313" key="8">
    <source>
        <dbReference type="Proteomes" id="UP000006233"/>
    </source>
</evidence>
<dbReference type="PANTHER" id="PTHR12534:SF0">
    <property type="entry name" value="SMALL RIBOSOMAL SUBUNIT PROTEIN US2M"/>
    <property type="match status" value="1"/>
</dbReference>
<dbReference type="FunFam" id="1.10.287.610:FF:000001">
    <property type="entry name" value="30S ribosomal protein S2"/>
    <property type="match status" value="1"/>
</dbReference>
<comment type="caution">
    <text evidence="7">The sequence shown here is derived from an EMBL/GenBank/DDBJ whole genome shotgun (WGS) entry which is preliminary data.</text>
</comment>
<evidence type="ECO:0000256" key="6">
    <source>
        <dbReference type="RuleBase" id="RU003631"/>
    </source>
</evidence>
<dbReference type="InterPro" id="IPR005706">
    <property type="entry name" value="Ribosomal_uS2_bac/mit/plastid"/>
</dbReference>
<dbReference type="AlphaFoldDB" id="C9MXY5"/>
<dbReference type="Gene3D" id="1.10.287.610">
    <property type="entry name" value="Helix hairpin bin"/>
    <property type="match status" value="1"/>
</dbReference>
<evidence type="ECO:0000313" key="7">
    <source>
        <dbReference type="EMBL" id="EEX74365.1"/>
    </source>
</evidence>
<gene>
    <name evidence="5 7" type="primary">rpsB</name>
    <name evidence="7" type="ORF">GCWU000323_01407</name>
</gene>
<dbReference type="EMBL" id="ACVB02000010">
    <property type="protein sequence ID" value="EEX74365.1"/>
    <property type="molecule type" value="Genomic_DNA"/>
</dbReference>
<evidence type="ECO:0000256" key="5">
    <source>
        <dbReference type="HAMAP-Rule" id="MF_00291"/>
    </source>
</evidence>
<dbReference type="PRINTS" id="PR00395">
    <property type="entry name" value="RIBOSOMALS2"/>
</dbReference>
<dbReference type="PANTHER" id="PTHR12534">
    <property type="entry name" value="30S RIBOSOMAL PROTEIN S2 PROKARYOTIC AND ORGANELLAR"/>
    <property type="match status" value="1"/>
</dbReference>
<dbReference type="PROSITE" id="PS00963">
    <property type="entry name" value="RIBOSOMAL_S2_2"/>
    <property type="match status" value="1"/>
</dbReference>
<keyword evidence="2 5" id="KW-0689">Ribosomal protein</keyword>
<accession>C9MXY5</accession>
<dbReference type="STRING" id="634994.GCWU000323_01407"/>
<dbReference type="SUPFAM" id="SSF52313">
    <property type="entry name" value="Ribosomal protein S2"/>
    <property type="match status" value="1"/>
</dbReference>
<evidence type="ECO:0000256" key="1">
    <source>
        <dbReference type="ARBA" id="ARBA00006242"/>
    </source>
</evidence>
<dbReference type="GO" id="GO:0003735">
    <property type="term" value="F:structural constituent of ribosome"/>
    <property type="evidence" value="ECO:0007669"/>
    <property type="project" value="InterPro"/>
</dbReference>
<dbReference type="InterPro" id="IPR023591">
    <property type="entry name" value="Ribosomal_uS2_flav_dom_sf"/>
</dbReference>
<dbReference type="InterPro" id="IPR001865">
    <property type="entry name" value="Ribosomal_uS2"/>
</dbReference>
<evidence type="ECO:0000256" key="4">
    <source>
        <dbReference type="ARBA" id="ARBA00035256"/>
    </source>
</evidence>
<dbReference type="Gene3D" id="3.40.50.10490">
    <property type="entry name" value="Glucose-6-phosphate isomerase like protein, domain 1"/>
    <property type="match status" value="1"/>
</dbReference>
<comment type="similarity">
    <text evidence="1 5 6">Belongs to the universal ribosomal protein uS2 family.</text>
</comment>
<dbReference type="CDD" id="cd01425">
    <property type="entry name" value="RPS2"/>
    <property type="match status" value="1"/>
</dbReference>
<sequence length="284" mass="31635">MEITICLLKKSGRKTKKIRRKNVMAVITMKQLLEVGAHFGHQAKRWNPKMKPYIFTERNGIHILDLHQTLGATEAAYEFVRQISEEGGKVLFVGTKKQAQEAIKEEAERAGGFYVNHRWLGGLLTNLETIKKRVKRLKELEEMDADGTLDEAYTKKEAGLLRKEMAKLSKNIGGIKEMNTLPAALFVVDIKKEFLALEEAKKLGIPVIALIDTNVDPDLVTYKIPANDDAIRSVKLFAQVIANAAIEGNGGIENVVEGAEVEVPANEEIVEEVVEEVVEETTEA</sequence>
<dbReference type="HOGENOM" id="CLU_040318_1_2_0"/>